<proteinExistence type="predicted"/>
<accession>A0A8D8GQ69</accession>
<protein>
    <submittedName>
        <fullName evidence="2">(northern house mosquito) hypothetical protein</fullName>
    </submittedName>
</protein>
<keyword evidence="1" id="KW-0812">Transmembrane</keyword>
<sequence length="120" mass="13810">MVKMVTFFFNMYSYLRRFVPYSWIVFIFLLQLSSCTRVFTRTKVFVSKRKSSSTTLRMLKIFSAAFDSCTPSTRIALILLESTQTTAKVCICQTQRCTLSTKRQTVAPKGSHPEGKQLNK</sequence>
<dbReference type="EMBL" id="HBUE01172685">
    <property type="protein sequence ID" value="CAG6515981.1"/>
    <property type="molecule type" value="Transcribed_RNA"/>
</dbReference>
<evidence type="ECO:0000256" key="1">
    <source>
        <dbReference type="SAM" id="Phobius"/>
    </source>
</evidence>
<dbReference type="AlphaFoldDB" id="A0A8D8GQ69"/>
<organism evidence="2">
    <name type="scientific">Culex pipiens</name>
    <name type="common">House mosquito</name>
    <dbReference type="NCBI Taxonomy" id="7175"/>
    <lineage>
        <taxon>Eukaryota</taxon>
        <taxon>Metazoa</taxon>
        <taxon>Ecdysozoa</taxon>
        <taxon>Arthropoda</taxon>
        <taxon>Hexapoda</taxon>
        <taxon>Insecta</taxon>
        <taxon>Pterygota</taxon>
        <taxon>Neoptera</taxon>
        <taxon>Endopterygota</taxon>
        <taxon>Diptera</taxon>
        <taxon>Nematocera</taxon>
        <taxon>Culicoidea</taxon>
        <taxon>Culicidae</taxon>
        <taxon>Culicinae</taxon>
        <taxon>Culicini</taxon>
        <taxon>Culex</taxon>
        <taxon>Culex</taxon>
    </lineage>
</organism>
<evidence type="ECO:0000313" key="2">
    <source>
        <dbReference type="EMBL" id="CAG6515981.1"/>
    </source>
</evidence>
<reference evidence="2" key="1">
    <citation type="submission" date="2021-05" db="EMBL/GenBank/DDBJ databases">
        <authorList>
            <person name="Alioto T."/>
            <person name="Alioto T."/>
            <person name="Gomez Garrido J."/>
        </authorList>
    </citation>
    <scope>NUCLEOTIDE SEQUENCE</scope>
</reference>
<feature type="transmembrane region" description="Helical" evidence="1">
    <location>
        <begin position="20"/>
        <end position="40"/>
    </location>
</feature>
<keyword evidence="1" id="KW-0472">Membrane</keyword>
<keyword evidence="1" id="KW-1133">Transmembrane helix</keyword>
<name>A0A8D8GQ69_CULPI</name>
<dbReference type="EMBL" id="HBUE01278143">
    <property type="protein sequence ID" value="CAG6567481.1"/>
    <property type="molecule type" value="Transcribed_RNA"/>
</dbReference>